<gene>
    <name evidence="1" type="ORF">FGIG_03767</name>
</gene>
<reference evidence="1 2" key="1">
    <citation type="submission" date="2019-04" db="EMBL/GenBank/DDBJ databases">
        <title>Annotation for the trematode Fasciola gigantica.</title>
        <authorList>
            <person name="Choi Y.-J."/>
        </authorList>
    </citation>
    <scope>NUCLEOTIDE SEQUENCE [LARGE SCALE GENOMIC DNA]</scope>
    <source>
        <strain evidence="1">Uganda_cow_1</strain>
    </source>
</reference>
<evidence type="ECO:0000313" key="2">
    <source>
        <dbReference type="Proteomes" id="UP000316759"/>
    </source>
</evidence>
<name>A0A504Z537_FASGI</name>
<proteinExistence type="predicted"/>
<dbReference type="EMBL" id="SUNJ01000562">
    <property type="protein sequence ID" value="TPP67541.1"/>
    <property type="molecule type" value="Genomic_DNA"/>
</dbReference>
<dbReference type="Gene3D" id="2.40.70.10">
    <property type="entry name" value="Acid Proteases"/>
    <property type="match status" value="1"/>
</dbReference>
<organism evidence="1 2">
    <name type="scientific">Fasciola gigantica</name>
    <name type="common">Giant liver fluke</name>
    <dbReference type="NCBI Taxonomy" id="46835"/>
    <lineage>
        <taxon>Eukaryota</taxon>
        <taxon>Metazoa</taxon>
        <taxon>Spiralia</taxon>
        <taxon>Lophotrochozoa</taxon>
        <taxon>Platyhelminthes</taxon>
        <taxon>Trematoda</taxon>
        <taxon>Digenea</taxon>
        <taxon>Plagiorchiida</taxon>
        <taxon>Echinostomata</taxon>
        <taxon>Echinostomatoidea</taxon>
        <taxon>Fasciolidae</taxon>
        <taxon>Fasciola</taxon>
    </lineage>
</organism>
<keyword evidence="2" id="KW-1185">Reference proteome</keyword>
<dbReference type="AlphaFoldDB" id="A0A504Z537"/>
<protein>
    <submittedName>
        <fullName evidence="1">Uncharacterized protein</fullName>
    </submittedName>
</protein>
<dbReference type="Proteomes" id="UP000316759">
    <property type="component" value="Unassembled WGS sequence"/>
</dbReference>
<evidence type="ECO:0000313" key="1">
    <source>
        <dbReference type="EMBL" id="TPP67541.1"/>
    </source>
</evidence>
<comment type="caution">
    <text evidence="1">The sequence shown here is derived from an EMBL/GenBank/DDBJ whole genome shotgun (WGS) entry which is preliminary data.</text>
</comment>
<sequence>MTIDPTASISLIAANGEPIQTTGSVTVTIDLGNQRVTQQVTVAQRLPWGVILGVDFLSSHGAVIDLPHACVSMSGSPIPFSSHTPTKPELLSMAPMDMLERLLPHPDLVETEARQKRGTRRRPVELGRCNII</sequence>
<accession>A0A504Z537</accession>
<dbReference type="SUPFAM" id="SSF50630">
    <property type="entry name" value="Acid proteases"/>
    <property type="match status" value="1"/>
</dbReference>
<dbReference type="OrthoDB" id="10051637at2759"/>
<dbReference type="InterPro" id="IPR021109">
    <property type="entry name" value="Peptidase_aspartic_dom_sf"/>
</dbReference>